<feature type="domain" description="Deacetylase sirtuin-type" evidence="11">
    <location>
        <begin position="113"/>
        <end position="409"/>
    </location>
</feature>
<dbReference type="OrthoDB" id="420264at2759"/>
<evidence type="ECO:0000313" key="12">
    <source>
        <dbReference type="EMBL" id="KDN40018.1"/>
    </source>
</evidence>
<dbReference type="STRING" id="1037660.A0A066VI74"/>
<feature type="coiled-coil region" evidence="9">
    <location>
        <begin position="4"/>
        <end position="38"/>
    </location>
</feature>
<evidence type="ECO:0000256" key="5">
    <source>
        <dbReference type="ARBA" id="ARBA00022723"/>
    </source>
</evidence>
<dbReference type="GO" id="GO:0046970">
    <property type="term" value="F:histone H4K16 deacetylase activity, NAD-dependent"/>
    <property type="evidence" value="ECO:0007669"/>
    <property type="project" value="TreeGrafter"/>
</dbReference>
<protein>
    <submittedName>
        <fullName evidence="12">SIR2-domain-containing protein</fullName>
    </submittedName>
</protein>
<keyword evidence="6 8" id="KW-0862">Zinc</keyword>
<dbReference type="PANTHER" id="PTHR11085:SF9">
    <property type="entry name" value="NAD-DEPENDENT PROTEIN DEACETYLASE SIRTUIN-1"/>
    <property type="match status" value="1"/>
</dbReference>
<dbReference type="HOGENOM" id="CLU_023643_5_2_1"/>
<sequence>MPASEIDSDELEELEQAAEQEELEDADLQALIDEAEAAFPEERIKELKRSVQELGIRGWVQHHVIGKKFNIQHFLIAVGVLLPKELRDSDVPVEALVPVLKAVLIRLLRQRERLAQYNTPDDAVNLIKTARNIVVLTGAGISVSCGIPDFRSRDGIYASLAGKYDLDEPENMFDKEYFMQQPSVFFDFAHSIFPSNFKPSPSHRFIKLLEDKEKLLRNYTQNIDTLEKAAGITRVLHCHGSFATATCTDPACRHKVQGSEIKDAIFKQDVPQCRVCQKRKQDARSKQGRSKKQKTTGGASWKDQEDPDEEDDALPGLGVMKPDITFFGEKLDSSFENALNADRPHADLIIVMGTSLQVAPVAELLTYMPHRIPVILINKTPILHFQTDIMLLGSSDQVVQYLCTKLGWELPKPDPVKEAVGADSEAKKQELSRHRVAPAIVEPARFDQASYIWLWPDAEADTLRCAAQAESQSDDSEQGGNGGENPDKEEEEDTTPAGGNMDAAQ</sequence>
<gene>
    <name evidence="12" type="ORF">K437DRAFT_239109</name>
</gene>
<dbReference type="InterPro" id="IPR003000">
    <property type="entry name" value="Sirtuin"/>
</dbReference>
<dbReference type="PROSITE" id="PS50305">
    <property type="entry name" value="SIRTUIN"/>
    <property type="match status" value="1"/>
</dbReference>
<dbReference type="Gene3D" id="3.40.50.1220">
    <property type="entry name" value="TPP-binding domain"/>
    <property type="match status" value="1"/>
</dbReference>
<feature type="region of interest" description="Disordered" evidence="10">
    <location>
        <begin position="464"/>
        <end position="505"/>
    </location>
</feature>
<keyword evidence="9" id="KW-0175">Coiled coil</keyword>
<proteinExistence type="inferred from homology"/>
<dbReference type="Proteomes" id="UP000027361">
    <property type="component" value="Unassembled WGS sequence"/>
</dbReference>
<evidence type="ECO:0000313" key="13">
    <source>
        <dbReference type="Proteomes" id="UP000027361"/>
    </source>
</evidence>
<dbReference type="RefSeq" id="XP_013241255.1">
    <property type="nucleotide sequence ID" value="XM_013385801.1"/>
</dbReference>
<organism evidence="12 13">
    <name type="scientific">Tilletiaria anomala (strain ATCC 24038 / CBS 436.72 / UBC 951)</name>
    <dbReference type="NCBI Taxonomy" id="1037660"/>
    <lineage>
        <taxon>Eukaryota</taxon>
        <taxon>Fungi</taxon>
        <taxon>Dikarya</taxon>
        <taxon>Basidiomycota</taxon>
        <taxon>Ustilaginomycotina</taxon>
        <taxon>Exobasidiomycetes</taxon>
        <taxon>Georgefischeriales</taxon>
        <taxon>Tilletiariaceae</taxon>
        <taxon>Tilletiaria</taxon>
    </lineage>
</organism>
<reference evidence="12 13" key="1">
    <citation type="submission" date="2014-05" db="EMBL/GenBank/DDBJ databases">
        <title>Draft genome sequence of a rare smut relative, Tilletiaria anomala UBC 951.</title>
        <authorList>
            <consortium name="DOE Joint Genome Institute"/>
            <person name="Toome M."/>
            <person name="Kuo A."/>
            <person name="Henrissat B."/>
            <person name="Lipzen A."/>
            <person name="Tritt A."/>
            <person name="Yoshinaga Y."/>
            <person name="Zane M."/>
            <person name="Barry K."/>
            <person name="Grigoriev I.V."/>
            <person name="Spatafora J.W."/>
            <person name="Aimea M.C."/>
        </authorList>
    </citation>
    <scope>NUCLEOTIDE SEQUENCE [LARGE SCALE GENOMIC DNA]</scope>
    <source>
        <strain evidence="12 13">UBC 951</strain>
    </source>
</reference>
<feature type="region of interest" description="Disordered" evidence="10">
    <location>
        <begin position="278"/>
        <end position="315"/>
    </location>
</feature>
<feature type="binding site" evidence="8">
    <location>
        <position position="273"/>
    </location>
    <ligand>
        <name>Zn(2+)</name>
        <dbReference type="ChEBI" id="CHEBI:29105"/>
    </ligand>
</feature>
<name>A0A066VI74_TILAU</name>
<keyword evidence="4" id="KW-0808">Transferase</keyword>
<dbReference type="InParanoid" id="A0A066VI74"/>
<dbReference type="EMBL" id="JMSN01000096">
    <property type="protein sequence ID" value="KDN40018.1"/>
    <property type="molecule type" value="Genomic_DNA"/>
</dbReference>
<comment type="subcellular location">
    <subcellularLocation>
        <location evidence="2">Mitochondrion</location>
    </subcellularLocation>
</comment>
<dbReference type="Pfam" id="PF02146">
    <property type="entry name" value="SIR2"/>
    <property type="match status" value="1"/>
</dbReference>
<comment type="similarity">
    <text evidence="3">Belongs to the sirtuin family. Class I subfamily.</text>
</comment>
<evidence type="ECO:0000256" key="1">
    <source>
        <dbReference type="ARBA" id="ARBA00001947"/>
    </source>
</evidence>
<accession>A0A066VI74</accession>
<dbReference type="GO" id="GO:0046872">
    <property type="term" value="F:metal ion binding"/>
    <property type="evidence" value="ECO:0007669"/>
    <property type="project" value="UniProtKB-KW"/>
</dbReference>
<dbReference type="GO" id="GO:0005634">
    <property type="term" value="C:nucleus"/>
    <property type="evidence" value="ECO:0007669"/>
    <property type="project" value="TreeGrafter"/>
</dbReference>
<evidence type="ECO:0000256" key="10">
    <source>
        <dbReference type="SAM" id="MobiDB-lite"/>
    </source>
</evidence>
<dbReference type="InterPro" id="IPR026591">
    <property type="entry name" value="Sirtuin_cat_small_dom_sf"/>
</dbReference>
<dbReference type="InterPro" id="IPR029035">
    <property type="entry name" value="DHS-like_NAD/FAD-binding_dom"/>
</dbReference>
<feature type="binding site" evidence="8">
    <location>
        <position position="247"/>
    </location>
    <ligand>
        <name>Zn(2+)</name>
        <dbReference type="ChEBI" id="CHEBI:29105"/>
    </ligand>
</feature>
<comment type="caution">
    <text evidence="12">The sequence shown here is derived from an EMBL/GenBank/DDBJ whole genome shotgun (WGS) entry which is preliminary data.</text>
</comment>
<dbReference type="GeneID" id="25262995"/>
<dbReference type="FunCoup" id="A0A066VI74">
    <property type="interactions" value="200"/>
</dbReference>
<evidence type="ECO:0000256" key="7">
    <source>
        <dbReference type="ARBA" id="ARBA00023027"/>
    </source>
</evidence>
<feature type="binding site" evidence="8">
    <location>
        <position position="252"/>
    </location>
    <ligand>
        <name>Zn(2+)</name>
        <dbReference type="ChEBI" id="CHEBI:29105"/>
    </ligand>
</feature>
<dbReference type="Gene3D" id="3.30.1600.10">
    <property type="entry name" value="SIR2/SIRT2 'Small Domain"/>
    <property type="match status" value="1"/>
</dbReference>
<dbReference type="SUPFAM" id="SSF52467">
    <property type="entry name" value="DHS-like NAD/FAD-binding domain"/>
    <property type="match status" value="1"/>
</dbReference>
<dbReference type="OMA" id="PTHEFIR"/>
<evidence type="ECO:0000256" key="3">
    <source>
        <dbReference type="ARBA" id="ARBA00006924"/>
    </source>
</evidence>
<dbReference type="AlphaFoldDB" id="A0A066VI74"/>
<dbReference type="GO" id="GO:0005739">
    <property type="term" value="C:mitochondrion"/>
    <property type="evidence" value="ECO:0007669"/>
    <property type="project" value="UniProtKB-SubCell"/>
</dbReference>
<keyword evidence="7" id="KW-0520">NAD</keyword>
<dbReference type="InterPro" id="IPR050134">
    <property type="entry name" value="NAD-dep_sirtuin_deacylases"/>
</dbReference>
<evidence type="ECO:0000256" key="2">
    <source>
        <dbReference type="ARBA" id="ARBA00004173"/>
    </source>
</evidence>
<comment type="cofactor">
    <cofactor evidence="1">
        <name>Zn(2+)</name>
        <dbReference type="ChEBI" id="CHEBI:29105"/>
    </cofactor>
</comment>
<evidence type="ECO:0000259" key="11">
    <source>
        <dbReference type="PROSITE" id="PS50305"/>
    </source>
</evidence>
<keyword evidence="13" id="KW-1185">Reference proteome</keyword>
<feature type="active site" description="Proton acceptor" evidence="8">
    <location>
        <position position="239"/>
    </location>
</feature>
<dbReference type="PANTHER" id="PTHR11085">
    <property type="entry name" value="NAD-DEPENDENT PROTEIN DEACYLASE SIRTUIN-5, MITOCHONDRIAL-RELATED"/>
    <property type="match status" value="1"/>
</dbReference>
<evidence type="ECO:0000256" key="4">
    <source>
        <dbReference type="ARBA" id="ARBA00022679"/>
    </source>
</evidence>
<evidence type="ECO:0000256" key="9">
    <source>
        <dbReference type="SAM" id="Coils"/>
    </source>
</evidence>
<keyword evidence="5 8" id="KW-0479">Metal-binding</keyword>
<evidence type="ECO:0000256" key="8">
    <source>
        <dbReference type="PROSITE-ProRule" id="PRU00236"/>
    </source>
</evidence>
<feature type="binding site" evidence="8">
    <location>
        <position position="276"/>
    </location>
    <ligand>
        <name>Zn(2+)</name>
        <dbReference type="ChEBI" id="CHEBI:29105"/>
    </ligand>
</feature>
<dbReference type="InterPro" id="IPR026590">
    <property type="entry name" value="Ssirtuin_cat_dom"/>
</dbReference>
<dbReference type="GO" id="GO:0070403">
    <property type="term" value="F:NAD+ binding"/>
    <property type="evidence" value="ECO:0007669"/>
    <property type="project" value="InterPro"/>
</dbReference>
<evidence type="ECO:0000256" key="6">
    <source>
        <dbReference type="ARBA" id="ARBA00022833"/>
    </source>
</evidence>